<keyword evidence="6 10" id="KW-0418">Kinase</keyword>
<evidence type="ECO:0000313" key="10">
    <source>
        <dbReference type="EMBL" id="MBO8438802.1"/>
    </source>
</evidence>
<name>A0A9D9H874_9BACT</name>
<dbReference type="Pfam" id="PF00512">
    <property type="entry name" value="HisKA"/>
    <property type="match status" value="1"/>
</dbReference>
<dbReference type="Gene3D" id="3.30.565.10">
    <property type="entry name" value="Histidine kinase-like ATPase, C-terminal domain"/>
    <property type="match status" value="1"/>
</dbReference>
<dbReference type="CDD" id="cd00075">
    <property type="entry name" value="HATPase"/>
    <property type="match status" value="1"/>
</dbReference>
<feature type="transmembrane region" description="Helical" evidence="8">
    <location>
        <begin position="137"/>
        <end position="160"/>
    </location>
</feature>
<dbReference type="GO" id="GO:0000155">
    <property type="term" value="F:phosphorelay sensor kinase activity"/>
    <property type="evidence" value="ECO:0007669"/>
    <property type="project" value="InterPro"/>
</dbReference>
<dbReference type="CDD" id="cd00082">
    <property type="entry name" value="HisKA"/>
    <property type="match status" value="1"/>
</dbReference>
<dbReference type="Proteomes" id="UP000823636">
    <property type="component" value="Unassembled WGS sequence"/>
</dbReference>
<evidence type="ECO:0000256" key="2">
    <source>
        <dbReference type="ARBA" id="ARBA00012438"/>
    </source>
</evidence>
<feature type="transmembrane region" description="Helical" evidence="8">
    <location>
        <begin position="7"/>
        <end position="30"/>
    </location>
</feature>
<evidence type="ECO:0000256" key="6">
    <source>
        <dbReference type="ARBA" id="ARBA00022777"/>
    </source>
</evidence>
<accession>A0A9D9H874</accession>
<keyword evidence="3" id="KW-0597">Phosphoprotein</keyword>
<evidence type="ECO:0000256" key="3">
    <source>
        <dbReference type="ARBA" id="ARBA00022553"/>
    </source>
</evidence>
<gene>
    <name evidence="10" type="ORF">IAC54_07910</name>
</gene>
<comment type="catalytic activity">
    <reaction evidence="1">
        <text>ATP + protein L-histidine = ADP + protein N-phospho-L-histidine.</text>
        <dbReference type="EC" id="2.7.13.3"/>
    </reaction>
</comment>
<dbReference type="SUPFAM" id="SSF55874">
    <property type="entry name" value="ATPase domain of HSP90 chaperone/DNA topoisomerase II/histidine kinase"/>
    <property type="match status" value="1"/>
</dbReference>
<dbReference type="InterPro" id="IPR003661">
    <property type="entry name" value="HisK_dim/P_dom"/>
</dbReference>
<keyword evidence="4" id="KW-0808">Transferase</keyword>
<evidence type="ECO:0000256" key="5">
    <source>
        <dbReference type="ARBA" id="ARBA00022692"/>
    </source>
</evidence>
<dbReference type="SUPFAM" id="SSF47384">
    <property type="entry name" value="Homodimeric domain of signal transducing histidine kinase"/>
    <property type="match status" value="1"/>
</dbReference>
<proteinExistence type="predicted"/>
<organism evidence="10 11">
    <name type="scientific">Candidatus Caccoplasma merdipullorum</name>
    <dbReference type="NCBI Taxonomy" id="2840718"/>
    <lineage>
        <taxon>Bacteria</taxon>
        <taxon>Pseudomonadati</taxon>
        <taxon>Bacteroidota</taxon>
        <taxon>Bacteroidia</taxon>
        <taxon>Bacteroidales</taxon>
        <taxon>Bacteroidaceae</taxon>
        <taxon>Bacteroidaceae incertae sedis</taxon>
        <taxon>Candidatus Caccoplasma</taxon>
    </lineage>
</organism>
<dbReference type="GO" id="GO:0005886">
    <property type="term" value="C:plasma membrane"/>
    <property type="evidence" value="ECO:0007669"/>
    <property type="project" value="TreeGrafter"/>
</dbReference>
<dbReference type="SMART" id="SM00387">
    <property type="entry name" value="HATPase_c"/>
    <property type="match status" value="1"/>
</dbReference>
<dbReference type="Pfam" id="PF02518">
    <property type="entry name" value="HATPase_c"/>
    <property type="match status" value="1"/>
</dbReference>
<evidence type="ECO:0000259" key="9">
    <source>
        <dbReference type="PROSITE" id="PS50109"/>
    </source>
</evidence>
<feature type="domain" description="Histidine kinase" evidence="9">
    <location>
        <begin position="222"/>
        <end position="424"/>
    </location>
</feature>
<dbReference type="InterPro" id="IPR036097">
    <property type="entry name" value="HisK_dim/P_sf"/>
</dbReference>
<evidence type="ECO:0000256" key="4">
    <source>
        <dbReference type="ARBA" id="ARBA00022679"/>
    </source>
</evidence>
<protein>
    <recommendedName>
        <fullName evidence="2">histidine kinase</fullName>
        <ecNumber evidence="2">2.7.13.3</ecNumber>
    </recommendedName>
</protein>
<evidence type="ECO:0000313" key="11">
    <source>
        <dbReference type="Proteomes" id="UP000823636"/>
    </source>
</evidence>
<evidence type="ECO:0000256" key="7">
    <source>
        <dbReference type="ARBA" id="ARBA00022989"/>
    </source>
</evidence>
<dbReference type="PANTHER" id="PTHR45436:SF5">
    <property type="entry name" value="SENSOR HISTIDINE KINASE TRCS"/>
    <property type="match status" value="1"/>
</dbReference>
<keyword evidence="5 8" id="KW-0812">Transmembrane</keyword>
<dbReference type="EMBL" id="JADIMW010000082">
    <property type="protein sequence ID" value="MBO8438802.1"/>
    <property type="molecule type" value="Genomic_DNA"/>
</dbReference>
<dbReference type="InterPro" id="IPR003594">
    <property type="entry name" value="HATPase_dom"/>
</dbReference>
<reference evidence="10" key="1">
    <citation type="submission" date="2020-10" db="EMBL/GenBank/DDBJ databases">
        <authorList>
            <person name="Gilroy R."/>
        </authorList>
    </citation>
    <scope>NUCLEOTIDE SEQUENCE</scope>
    <source>
        <strain evidence="10">G3-4614</strain>
    </source>
</reference>
<sequence length="424" mass="48089">MKLIYRIVLRLSFVLVPLMVLWGALFYFMLVKEINDEADDSLTSYSEVIIMRVLAGRELPPLNSGSNNSYTIAPVEKAYAETHPGIRYYDTEVFIPELDDMEPARVLSTIFMDRNETYYELTVATPTFEKTDLIRTILFWIFFLYILLLAAIILLVYFVLRRSMQPLYDLLHWLDKYVPGGKVMPLDTATDIPEFRKLNTAALAAAERSERMFEQQKEFIGNASHELQTPLAVLGNRMEWLLDNTLLTEQQAGEVAKMQRTLSGIVRLNRTLLLLTKIENGQFPDSSEVDMAALAVENAELFGEIYGSKKIVCRFVNKMPFRVVINESLASVLVANLIKNAFIYSPDSGVVEIAFTDGSFSVSNDGTAPLDADHIFDRFYKRSEREGATGLGLALVGAIARYYSLKVDYSFVGGRHIFTVLWPR</sequence>
<dbReference type="PROSITE" id="PS50109">
    <property type="entry name" value="HIS_KIN"/>
    <property type="match status" value="1"/>
</dbReference>
<dbReference type="SMART" id="SM00388">
    <property type="entry name" value="HisKA"/>
    <property type="match status" value="1"/>
</dbReference>
<evidence type="ECO:0000256" key="8">
    <source>
        <dbReference type="SAM" id="Phobius"/>
    </source>
</evidence>
<evidence type="ECO:0000256" key="1">
    <source>
        <dbReference type="ARBA" id="ARBA00000085"/>
    </source>
</evidence>
<keyword evidence="7 8" id="KW-1133">Transmembrane helix</keyword>
<dbReference type="InterPro" id="IPR036890">
    <property type="entry name" value="HATPase_C_sf"/>
</dbReference>
<dbReference type="Gene3D" id="1.10.287.130">
    <property type="match status" value="1"/>
</dbReference>
<comment type="caution">
    <text evidence="10">The sequence shown here is derived from an EMBL/GenBank/DDBJ whole genome shotgun (WGS) entry which is preliminary data.</text>
</comment>
<dbReference type="InterPro" id="IPR050428">
    <property type="entry name" value="TCS_sensor_his_kinase"/>
</dbReference>
<reference evidence="10" key="2">
    <citation type="journal article" date="2021" name="PeerJ">
        <title>Extensive microbial diversity within the chicken gut microbiome revealed by metagenomics and culture.</title>
        <authorList>
            <person name="Gilroy R."/>
            <person name="Ravi A."/>
            <person name="Getino M."/>
            <person name="Pursley I."/>
            <person name="Horton D.L."/>
            <person name="Alikhan N.F."/>
            <person name="Baker D."/>
            <person name="Gharbi K."/>
            <person name="Hall N."/>
            <person name="Watson M."/>
            <person name="Adriaenssens E.M."/>
            <person name="Foster-Nyarko E."/>
            <person name="Jarju S."/>
            <person name="Secka A."/>
            <person name="Antonio M."/>
            <person name="Oren A."/>
            <person name="Chaudhuri R.R."/>
            <person name="La Ragione R."/>
            <person name="Hildebrand F."/>
            <person name="Pallen M.J."/>
        </authorList>
    </citation>
    <scope>NUCLEOTIDE SEQUENCE</scope>
    <source>
        <strain evidence="10">G3-4614</strain>
    </source>
</reference>
<dbReference type="EC" id="2.7.13.3" evidence="2"/>
<dbReference type="PANTHER" id="PTHR45436">
    <property type="entry name" value="SENSOR HISTIDINE KINASE YKOH"/>
    <property type="match status" value="1"/>
</dbReference>
<keyword evidence="8" id="KW-0472">Membrane</keyword>
<dbReference type="AlphaFoldDB" id="A0A9D9H874"/>
<dbReference type="InterPro" id="IPR005467">
    <property type="entry name" value="His_kinase_dom"/>
</dbReference>